<evidence type="ECO:0000256" key="1">
    <source>
        <dbReference type="SAM" id="MobiDB-lite"/>
    </source>
</evidence>
<reference evidence="2 3" key="1">
    <citation type="submission" date="2020-04" db="EMBL/GenBank/DDBJ databases">
        <title>Plant Genome Project.</title>
        <authorList>
            <person name="Zhang R.-G."/>
        </authorList>
    </citation>
    <scope>NUCLEOTIDE SEQUENCE [LARGE SCALE GENOMIC DNA]</scope>
    <source>
        <strain evidence="2">YNK0</strain>
        <tissue evidence="2">Leaf</tissue>
    </source>
</reference>
<dbReference type="EMBL" id="JABCRI010000016">
    <property type="protein sequence ID" value="KAF8392613.1"/>
    <property type="molecule type" value="Genomic_DNA"/>
</dbReference>
<protein>
    <submittedName>
        <fullName evidence="2">Uncharacterized protein</fullName>
    </submittedName>
</protein>
<proteinExistence type="predicted"/>
<dbReference type="PANTHER" id="PTHR35686:SF1">
    <property type="entry name" value="KINETOCHORE PROTEIN"/>
    <property type="match status" value="1"/>
</dbReference>
<dbReference type="Proteomes" id="UP000655225">
    <property type="component" value="Unassembled WGS sequence"/>
</dbReference>
<keyword evidence="3" id="KW-1185">Reference proteome</keyword>
<dbReference type="PANTHER" id="PTHR35686">
    <property type="entry name" value="KINETOCHORE PROTEIN"/>
    <property type="match status" value="1"/>
</dbReference>
<accession>A0A835D6J5</accession>
<dbReference type="AlphaFoldDB" id="A0A835D6J5"/>
<dbReference type="OMA" id="INKNDHW"/>
<gene>
    <name evidence="2" type="ORF">HHK36_022960</name>
</gene>
<evidence type="ECO:0000313" key="2">
    <source>
        <dbReference type="EMBL" id="KAF8392613.1"/>
    </source>
</evidence>
<comment type="caution">
    <text evidence="2">The sequence shown here is derived from an EMBL/GenBank/DDBJ whole genome shotgun (WGS) entry which is preliminary data.</text>
</comment>
<organism evidence="2 3">
    <name type="scientific">Tetracentron sinense</name>
    <name type="common">Spur-leaf</name>
    <dbReference type="NCBI Taxonomy" id="13715"/>
    <lineage>
        <taxon>Eukaryota</taxon>
        <taxon>Viridiplantae</taxon>
        <taxon>Streptophyta</taxon>
        <taxon>Embryophyta</taxon>
        <taxon>Tracheophyta</taxon>
        <taxon>Spermatophyta</taxon>
        <taxon>Magnoliopsida</taxon>
        <taxon>Trochodendrales</taxon>
        <taxon>Trochodendraceae</taxon>
        <taxon>Tetracentron</taxon>
    </lineage>
</organism>
<dbReference type="OrthoDB" id="1914453at2759"/>
<evidence type="ECO:0000313" key="3">
    <source>
        <dbReference type="Proteomes" id="UP000655225"/>
    </source>
</evidence>
<feature type="compositionally biased region" description="Polar residues" evidence="1">
    <location>
        <begin position="274"/>
        <end position="284"/>
    </location>
</feature>
<feature type="region of interest" description="Disordered" evidence="1">
    <location>
        <begin position="258"/>
        <end position="307"/>
    </location>
</feature>
<name>A0A835D6J5_TETSI</name>
<feature type="region of interest" description="Disordered" evidence="1">
    <location>
        <begin position="1"/>
        <end position="53"/>
    </location>
</feature>
<sequence>MWRQNTFPENRDSDQSISDEEELNHDPSGNSKFLSRIGKNKKQTGSSPEDMVEMPVFNNGERASVHSSMNVFTNDEEGISKEENNVPSPISIISKANKFQKDHIRNHENENEDRACTWPAVLKEADELVFLHENAGSSSSHATNSKVRKIWKGNRGKAKPKFSIRFQSHKEEPSWPFMEKDDNDKLYKVAEVPLGLEVLEHRIMEHSMTELLEGLQEEKEKLSGIRQVPSELIALTHQHTEHSMADLLECLQEEKGPLKGTSKLNSRTKGRSHLTAQRNTSSLGDRTLDDEDPPEPIGSGTSSEDEDVKCVIQINDQNQLKLAIPDTNRQTMADRFLEALSAATETHRGTLFEASKCTGMEYHGRLQQVMQSEKERHLEFLKQLETGANSHNEVRCIDVKILSRYLNAKLTVCCCSFGENNKNLQCAESPQQILEYGGKEKTIIFSSRICGDVELEVGNSIRIHPPWNVMIIGDSPIVVVIFLHLVLTVFGMGSLDPSKGKNGELNAHSYELDHCPMSTARPSKVISHNRSMATKMPLDKHGATSERLYGVSLHVQQPFECLAFLFSASFLLDLLTRRLRLSQNRPQS</sequence>